<feature type="transmembrane region" description="Helical" evidence="2">
    <location>
        <begin position="155"/>
        <end position="177"/>
    </location>
</feature>
<evidence type="ECO:0000313" key="3">
    <source>
        <dbReference type="EMBL" id="UYF91943.1"/>
    </source>
</evidence>
<accession>A0AA46NT10</accession>
<keyword evidence="2" id="KW-1133">Transmembrane helix</keyword>
<dbReference type="GeneID" id="83621866"/>
<feature type="transmembrane region" description="Helical" evidence="2">
    <location>
        <begin position="29"/>
        <end position="46"/>
    </location>
</feature>
<sequence length="178" mass="17639">MTVVTLVLLAVAALAPALSLRRGAPVWLVAGLATAALAGAALTATATPAVHGVALAATLVLTTLAAVTGGAPAVLASFRIARRQPDAGPTPSPSPAGPEPPPGPLRGGRVIGLLERAAVAAAILSGWPEGIAVVLAVKGLARYPELREPQASEQFIIGTFTSVLWAIAVCGVGRGLLT</sequence>
<feature type="region of interest" description="Disordered" evidence="1">
    <location>
        <begin position="85"/>
        <end position="105"/>
    </location>
</feature>
<evidence type="ECO:0000313" key="4">
    <source>
        <dbReference type="Proteomes" id="UP001163947"/>
    </source>
</evidence>
<reference evidence="3" key="1">
    <citation type="submission" date="2022-09" db="EMBL/GenBank/DDBJ databases">
        <title>The genome sequence of Rhodococcus aetherivorans N1.</title>
        <authorList>
            <person name="Jiang W."/>
        </authorList>
    </citation>
    <scope>NUCLEOTIDE SEQUENCE</scope>
    <source>
        <strain evidence="3">N1</strain>
    </source>
</reference>
<evidence type="ECO:0000256" key="1">
    <source>
        <dbReference type="SAM" id="MobiDB-lite"/>
    </source>
</evidence>
<dbReference type="RefSeq" id="WP_050035231.1">
    <property type="nucleotide sequence ID" value="NZ_CP011341.1"/>
</dbReference>
<keyword evidence="2" id="KW-0812">Transmembrane</keyword>
<dbReference type="AlphaFoldDB" id="A0AA46NT10"/>
<proteinExistence type="predicted"/>
<name>A0AA46NT10_9NOCA</name>
<dbReference type="KEGG" id="rav:AAT18_13430"/>
<protein>
    <submittedName>
        <fullName evidence="3">Uncharacterized protein</fullName>
    </submittedName>
</protein>
<evidence type="ECO:0000256" key="2">
    <source>
        <dbReference type="SAM" id="Phobius"/>
    </source>
</evidence>
<keyword evidence="2" id="KW-0472">Membrane</keyword>
<dbReference type="Proteomes" id="UP001163947">
    <property type="component" value="Chromosome"/>
</dbReference>
<feature type="transmembrane region" description="Helical" evidence="2">
    <location>
        <begin position="53"/>
        <end position="75"/>
    </location>
</feature>
<feature type="compositionally biased region" description="Pro residues" evidence="1">
    <location>
        <begin position="88"/>
        <end position="104"/>
    </location>
</feature>
<gene>
    <name evidence="3" type="ORF">OCS65_15575</name>
</gene>
<dbReference type="EMBL" id="CP106982">
    <property type="protein sequence ID" value="UYF91943.1"/>
    <property type="molecule type" value="Genomic_DNA"/>
</dbReference>
<organism evidence="3 4">
    <name type="scientific">Rhodococcus aetherivorans</name>
    <dbReference type="NCBI Taxonomy" id="191292"/>
    <lineage>
        <taxon>Bacteria</taxon>
        <taxon>Bacillati</taxon>
        <taxon>Actinomycetota</taxon>
        <taxon>Actinomycetes</taxon>
        <taxon>Mycobacteriales</taxon>
        <taxon>Nocardiaceae</taxon>
        <taxon>Rhodococcus</taxon>
    </lineage>
</organism>